<dbReference type="SUPFAM" id="SSF53383">
    <property type="entry name" value="PLP-dependent transferases"/>
    <property type="match status" value="1"/>
</dbReference>
<accession>A0AAP3DG69</accession>
<protein>
    <recommendedName>
        <fullName evidence="10">8-amino-7-oxononanoate synthase</fullName>
        <ecNumber evidence="10">2.3.1.47</ecNumber>
    </recommendedName>
</protein>
<evidence type="ECO:0000256" key="6">
    <source>
        <dbReference type="ARBA" id="ARBA00022679"/>
    </source>
</evidence>
<evidence type="ECO:0000313" key="13">
    <source>
        <dbReference type="EMBL" id="MCZ0807266.1"/>
    </source>
</evidence>
<reference evidence="13" key="1">
    <citation type="submission" date="2022-09" db="EMBL/GenBank/DDBJ databases">
        <title>Genome analysis and characterization of larvicidal activity of Brevibacillus strains.</title>
        <authorList>
            <person name="Patrusheva E.V."/>
            <person name="Izotova A.O."/>
            <person name="Toshchakov S.V."/>
            <person name="Sineoky S.P."/>
        </authorList>
    </citation>
    <scope>NUCLEOTIDE SEQUENCE</scope>
    <source>
        <strain evidence="13">VKPM_B-13247</strain>
    </source>
</reference>
<dbReference type="EC" id="2.3.1.47" evidence="10"/>
<feature type="domain" description="Aminotransferase class I/classII large" evidence="12">
    <location>
        <begin position="51"/>
        <end position="390"/>
    </location>
</feature>
<evidence type="ECO:0000256" key="8">
    <source>
        <dbReference type="ARBA" id="ARBA00022898"/>
    </source>
</evidence>
<evidence type="ECO:0000256" key="2">
    <source>
        <dbReference type="ARBA" id="ARBA00002513"/>
    </source>
</evidence>
<keyword evidence="8 11" id="KW-0663">Pyridoxal phosphate</keyword>
<evidence type="ECO:0000256" key="10">
    <source>
        <dbReference type="NCBIfam" id="TIGR00858"/>
    </source>
</evidence>
<comment type="function">
    <text evidence="2">Catalyzes the decarboxylative condensation of pimeloyl-[acyl-carrier protein] and L-alanine to produce 8-amino-7-oxononanoate (AON), [acyl-carrier protein], and carbon dioxide.</text>
</comment>
<dbReference type="PANTHER" id="PTHR13693:SF100">
    <property type="entry name" value="8-AMINO-7-OXONONANOATE SYNTHASE"/>
    <property type="match status" value="1"/>
</dbReference>
<gene>
    <name evidence="13" type="primary">bioF</name>
    <name evidence="13" type="ORF">O0554_10100</name>
</gene>
<dbReference type="NCBIfam" id="TIGR00858">
    <property type="entry name" value="bioF"/>
    <property type="match status" value="1"/>
</dbReference>
<dbReference type="CDD" id="cd06454">
    <property type="entry name" value="KBL_like"/>
    <property type="match status" value="1"/>
</dbReference>
<evidence type="ECO:0000313" key="14">
    <source>
        <dbReference type="Proteomes" id="UP001077662"/>
    </source>
</evidence>
<dbReference type="AlphaFoldDB" id="A0AAP3DG69"/>
<comment type="caution">
    <text evidence="13">The sequence shown here is derived from an EMBL/GenBank/DDBJ whole genome shotgun (WGS) entry which is preliminary data.</text>
</comment>
<dbReference type="InterPro" id="IPR050087">
    <property type="entry name" value="AON_synthase_class-II"/>
</dbReference>
<proteinExistence type="inferred from homology"/>
<dbReference type="InterPro" id="IPR015424">
    <property type="entry name" value="PyrdxlP-dep_Trfase"/>
</dbReference>
<dbReference type="InterPro" id="IPR015422">
    <property type="entry name" value="PyrdxlP-dep_Trfase_small"/>
</dbReference>
<evidence type="ECO:0000256" key="1">
    <source>
        <dbReference type="ARBA" id="ARBA00001933"/>
    </source>
</evidence>
<dbReference type="PANTHER" id="PTHR13693">
    <property type="entry name" value="CLASS II AMINOTRANSFERASE/8-AMINO-7-OXONONANOATE SYNTHASE"/>
    <property type="match status" value="1"/>
</dbReference>
<comment type="cofactor">
    <cofactor evidence="1 11">
        <name>pyridoxal 5'-phosphate</name>
        <dbReference type="ChEBI" id="CHEBI:597326"/>
    </cofactor>
</comment>
<keyword evidence="7" id="KW-0093">Biotin biosynthesis</keyword>
<dbReference type="EMBL" id="JAPTNE010000011">
    <property type="protein sequence ID" value="MCZ0807266.1"/>
    <property type="molecule type" value="Genomic_DNA"/>
</dbReference>
<evidence type="ECO:0000256" key="5">
    <source>
        <dbReference type="ARBA" id="ARBA00011738"/>
    </source>
</evidence>
<dbReference type="RefSeq" id="WP_258433514.1">
    <property type="nucleotide sequence ID" value="NZ_JANSGW010000011.1"/>
</dbReference>
<evidence type="ECO:0000259" key="12">
    <source>
        <dbReference type="Pfam" id="PF00155"/>
    </source>
</evidence>
<evidence type="ECO:0000256" key="3">
    <source>
        <dbReference type="ARBA" id="ARBA00004746"/>
    </source>
</evidence>
<comment type="similarity">
    <text evidence="4">Belongs to the class-II pyridoxal-phosphate-dependent aminotransferase family. BioF subfamily.</text>
</comment>
<evidence type="ECO:0000256" key="4">
    <source>
        <dbReference type="ARBA" id="ARBA00010008"/>
    </source>
</evidence>
<dbReference type="Gene3D" id="3.90.1150.10">
    <property type="entry name" value="Aspartate Aminotransferase, domain 1"/>
    <property type="match status" value="1"/>
</dbReference>
<organism evidence="13 14">
    <name type="scientific">Brevibacillus laterosporus</name>
    <name type="common">Bacillus laterosporus</name>
    <dbReference type="NCBI Taxonomy" id="1465"/>
    <lineage>
        <taxon>Bacteria</taxon>
        <taxon>Bacillati</taxon>
        <taxon>Bacillota</taxon>
        <taxon>Bacilli</taxon>
        <taxon>Bacillales</taxon>
        <taxon>Paenibacillaceae</taxon>
        <taxon>Brevibacillus</taxon>
    </lineage>
</organism>
<keyword evidence="6 13" id="KW-0808">Transferase</keyword>
<dbReference type="Gene3D" id="3.40.640.10">
    <property type="entry name" value="Type I PLP-dependent aspartate aminotransferase-like (Major domain)"/>
    <property type="match status" value="1"/>
</dbReference>
<feature type="modified residue" description="N6-(pyridoxal phosphate)lysine" evidence="11">
    <location>
        <position position="251"/>
    </location>
</feature>
<dbReference type="GO" id="GO:0009102">
    <property type="term" value="P:biotin biosynthetic process"/>
    <property type="evidence" value="ECO:0007669"/>
    <property type="project" value="UniProtKB-UniRule"/>
</dbReference>
<comment type="pathway">
    <text evidence="3">Cofactor biosynthesis; biotin biosynthesis.</text>
</comment>
<dbReference type="InterPro" id="IPR004839">
    <property type="entry name" value="Aminotransferase_I/II_large"/>
</dbReference>
<dbReference type="GO" id="GO:0008710">
    <property type="term" value="F:8-amino-7-oxononanoate synthase activity"/>
    <property type="evidence" value="ECO:0007669"/>
    <property type="project" value="UniProtKB-UniRule"/>
</dbReference>
<comment type="catalytic activity">
    <reaction evidence="9">
        <text>6-carboxyhexanoyl-[ACP] + L-alanine + H(+) = (8S)-8-amino-7-oxononanoate + holo-[ACP] + CO2</text>
        <dbReference type="Rhea" id="RHEA:42288"/>
        <dbReference type="Rhea" id="RHEA-COMP:9685"/>
        <dbReference type="Rhea" id="RHEA-COMP:9955"/>
        <dbReference type="ChEBI" id="CHEBI:15378"/>
        <dbReference type="ChEBI" id="CHEBI:16526"/>
        <dbReference type="ChEBI" id="CHEBI:57972"/>
        <dbReference type="ChEBI" id="CHEBI:64479"/>
        <dbReference type="ChEBI" id="CHEBI:78846"/>
        <dbReference type="ChEBI" id="CHEBI:149468"/>
        <dbReference type="EC" id="2.3.1.47"/>
    </reaction>
</comment>
<evidence type="ECO:0000256" key="9">
    <source>
        <dbReference type="ARBA" id="ARBA00047715"/>
    </source>
</evidence>
<dbReference type="InterPro" id="IPR015421">
    <property type="entry name" value="PyrdxlP-dep_Trfase_major"/>
</dbReference>
<dbReference type="GO" id="GO:0030170">
    <property type="term" value="F:pyridoxal phosphate binding"/>
    <property type="evidence" value="ECO:0007669"/>
    <property type="project" value="InterPro"/>
</dbReference>
<evidence type="ECO:0000256" key="11">
    <source>
        <dbReference type="PIRSR" id="PIRSR604723-51"/>
    </source>
</evidence>
<dbReference type="InterPro" id="IPR004723">
    <property type="entry name" value="AONS_Archaea/Proteobacteria"/>
</dbReference>
<keyword evidence="13" id="KW-0012">Acyltransferase</keyword>
<dbReference type="Pfam" id="PF00155">
    <property type="entry name" value="Aminotran_1_2"/>
    <property type="match status" value="1"/>
</dbReference>
<sequence>MPLPTTTYMSKYPELQQEIDDMCSKGLTRSLRPIEHIAGSQGTWIVSDGQKLLNLSSSNYLGLSYDPRVLHSWEMTSQAFGAGGTSSRLVVGNLSCYEHTEQMISQWKEREAALLFANGYMANLGCITALVDRHGAIYSDRLNHASIVDGTILSRASHYRYRHNDYEHLQYLLQKHKGNHRRNLIVTDTVFSMDGDKADVEELVKIKHDHGVFLMVDEAHAGGVYGKTGAGLCHQYGVHQEVDILMGTCSKALGLYGSYVCADQVLIDYLIHTCRPLIYSTSLPPALVSAIGQSVAIVQQEDWRRKELYRKSNHFRTKLQQAGLLVPSGDSPIVPLLLGDNQTAIEYSKRLEQAGILAVAIRPPTVPEHSARIRFSLMATHSDEDVAWAAHQTIQTAMELGVIT</sequence>
<name>A0AAP3DG69_BRELA</name>
<dbReference type="Proteomes" id="UP001077662">
    <property type="component" value="Unassembled WGS sequence"/>
</dbReference>
<comment type="subunit">
    <text evidence="5">Homodimer.</text>
</comment>
<evidence type="ECO:0000256" key="7">
    <source>
        <dbReference type="ARBA" id="ARBA00022756"/>
    </source>
</evidence>